<dbReference type="Pfam" id="PF00924">
    <property type="entry name" value="MS_channel_2nd"/>
    <property type="match status" value="1"/>
</dbReference>
<feature type="transmembrane region" description="Helical" evidence="7">
    <location>
        <begin position="435"/>
        <end position="459"/>
    </location>
</feature>
<dbReference type="PROSITE" id="PS50222">
    <property type="entry name" value="EF_HAND_2"/>
    <property type="match status" value="1"/>
</dbReference>
<dbReference type="GO" id="GO:0005509">
    <property type="term" value="F:calcium ion binding"/>
    <property type="evidence" value="ECO:0007669"/>
    <property type="project" value="InterPro"/>
</dbReference>
<dbReference type="AlphaFoldDB" id="A0A0D7BRH1"/>
<keyword evidence="10" id="KW-1185">Reference proteome</keyword>
<dbReference type="Gene3D" id="2.30.30.60">
    <property type="match status" value="1"/>
</dbReference>
<dbReference type="Proteomes" id="UP000054007">
    <property type="component" value="Unassembled WGS sequence"/>
</dbReference>
<dbReference type="OrthoDB" id="544685at2759"/>
<dbReference type="InterPro" id="IPR023408">
    <property type="entry name" value="MscS_beta-dom_sf"/>
</dbReference>
<organism evidence="9 10">
    <name type="scientific">Cylindrobasidium torrendii FP15055 ss-10</name>
    <dbReference type="NCBI Taxonomy" id="1314674"/>
    <lineage>
        <taxon>Eukaryota</taxon>
        <taxon>Fungi</taxon>
        <taxon>Dikarya</taxon>
        <taxon>Basidiomycota</taxon>
        <taxon>Agaricomycotina</taxon>
        <taxon>Agaricomycetes</taxon>
        <taxon>Agaricomycetidae</taxon>
        <taxon>Agaricales</taxon>
        <taxon>Marasmiineae</taxon>
        <taxon>Physalacriaceae</taxon>
        <taxon>Cylindrobasidium</taxon>
    </lineage>
</organism>
<evidence type="ECO:0000256" key="3">
    <source>
        <dbReference type="ARBA" id="ARBA00022692"/>
    </source>
</evidence>
<dbReference type="SUPFAM" id="SSF47473">
    <property type="entry name" value="EF-hand"/>
    <property type="match status" value="1"/>
</dbReference>
<keyword evidence="3 7" id="KW-0812">Transmembrane</keyword>
<dbReference type="PANTHER" id="PTHR31323:SF15">
    <property type="entry name" value="MECHANOSENSITIVE ION CHANNEL PROTEIN MSY1"/>
    <property type="match status" value="1"/>
</dbReference>
<evidence type="ECO:0000313" key="10">
    <source>
        <dbReference type="Proteomes" id="UP000054007"/>
    </source>
</evidence>
<dbReference type="Gene3D" id="1.10.238.10">
    <property type="entry name" value="EF-hand"/>
    <property type="match status" value="1"/>
</dbReference>
<dbReference type="InterPro" id="IPR058650">
    <property type="entry name" value="Msy1/2-like"/>
</dbReference>
<keyword evidence="4 7" id="KW-1133">Transmembrane helix</keyword>
<evidence type="ECO:0000313" key="9">
    <source>
        <dbReference type="EMBL" id="KIY73032.1"/>
    </source>
</evidence>
<dbReference type="InterPro" id="IPR002048">
    <property type="entry name" value="EF_hand_dom"/>
</dbReference>
<dbReference type="PIRSF" id="PIRSF017209">
    <property type="entry name" value="Memb_At2g17000_prd"/>
    <property type="match status" value="1"/>
</dbReference>
<dbReference type="GO" id="GO:0005789">
    <property type="term" value="C:endoplasmic reticulum membrane"/>
    <property type="evidence" value="ECO:0007669"/>
    <property type="project" value="UniProtKB-SubCell"/>
</dbReference>
<sequence length="666" mass="74302">MPEPSARPTSSRNPSWDMLRGKFDGYEQFDSRNASEAHLVFAEGDMPNDKVSKFYSYLLSASIITRWFIFIVPILGIIWIPGILQLTDTTPNGEVWGVKFLWWSIWLSVVWGGWWAALAGSRLLPIIIRSTVGVIAIATRRYIDWASALHRYVAFFAWTLAMWVSFNPLINARQSKDASEHSVHAIDIIVRLLFGFYLCSAVLLFEKFAIQFIAGKFHERSYAERIADQKFAVRSLVVLYRHSSDIPGRSDTLKASHAKNASVNPSKILKKAMKGVRSVATTTTTAFGNVASEIAGSSVLQPNSPQAMVKTALESANKTKLLARRLFYSFAKPGADFIFPEDIGRFFPTQDEADQVFSLFDKDGNGDASREEVEVACQDFHREQLSIMHSMQDLDSAVGRLDNIFMTVYAVAALLILAVCLEAGLSTVITGAGTFILGLSWLIGAPLADVLTSIVFLFIRHPFDVGDRVVINKDSYMVKEIHLLSTIFLDSQGVFMQVPNSVLNTHFIFNIRRSGQMSEQFTFDVAYGTSFDDLEKLREIMLNFLKTERRDYQPSFDVSVVDFPAQEKMTLSAEIKYKTNGQMEGMKARRRNKWVCALKTSLAQVPIFGPAGDPGGVSGPTKYTQIPWEEVKAEEDRKAAEVAQETKSAPVGGWKLVDENAAMSGC</sequence>
<evidence type="ECO:0000256" key="1">
    <source>
        <dbReference type="ARBA" id="ARBA00004127"/>
    </source>
</evidence>
<dbReference type="PANTHER" id="PTHR31323">
    <property type="entry name" value="MECHANOSENSITIVE ION CHANNEL PROTEIN MSY2"/>
    <property type="match status" value="1"/>
</dbReference>
<feature type="transmembrane region" description="Helical" evidence="7">
    <location>
        <begin position="149"/>
        <end position="170"/>
    </location>
</feature>
<name>A0A0D7BRH1_9AGAR</name>
<dbReference type="InterPro" id="IPR010920">
    <property type="entry name" value="LSM_dom_sf"/>
</dbReference>
<evidence type="ECO:0000256" key="6">
    <source>
        <dbReference type="PIRNR" id="PIRNR017209"/>
    </source>
</evidence>
<dbReference type="GO" id="GO:0006874">
    <property type="term" value="P:intracellular calcium ion homeostasis"/>
    <property type="evidence" value="ECO:0007669"/>
    <property type="project" value="TreeGrafter"/>
</dbReference>
<dbReference type="SUPFAM" id="SSF50182">
    <property type="entry name" value="Sm-like ribonucleoproteins"/>
    <property type="match status" value="1"/>
</dbReference>
<keyword evidence="6" id="KW-0256">Endoplasmic reticulum</keyword>
<feature type="transmembrane region" description="Helical" evidence="7">
    <location>
        <begin position="182"/>
        <end position="205"/>
    </location>
</feature>
<accession>A0A0D7BRH1</accession>
<keyword evidence="5 6" id="KW-0472">Membrane</keyword>
<dbReference type="Pfam" id="PF25886">
    <property type="entry name" value="Msy1"/>
    <property type="match status" value="1"/>
</dbReference>
<reference evidence="9 10" key="1">
    <citation type="journal article" date="2015" name="Fungal Genet. Biol.">
        <title>Evolution of novel wood decay mechanisms in Agaricales revealed by the genome sequences of Fistulina hepatica and Cylindrobasidium torrendii.</title>
        <authorList>
            <person name="Floudas D."/>
            <person name="Held B.W."/>
            <person name="Riley R."/>
            <person name="Nagy L.G."/>
            <person name="Koehler G."/>
            <person name="Ransdell A.S."/>
            <person name="Younus H."/>
            <person name="Chow J."/>
            <person name="Chiniquy J."/>
            <person name="Lipzen A."/>
            <person name="Tritt A."/>
            <person name="Sun H."/>
            <person name="Haridas S."/>
            <person name="LaButti K."/>
            <person name="Ohm R.A."/>
            <person name="Kues U."/>
            <person name="Blanchette R.A."/>
            <person name="Grigoriev I.V."/>
            <person name="Minto R.E."/>
            <person name="Hibbett D.S."/>
        </authorList>
    </citation>
    <scope>NUCLEOTIDE SEQUENCE [LARGE SCALE GENOMIC DNA]</scope>
    <source>
        <strain evidence="9 10">FP15055 ss-10</strain>
    </source>
</reference>
<evidence type="ECO:0000256" key="7">
    <source>
        <dbReference type="SAM" id="Phobius"/>
    </source>
</evidence>
<comment type="similarity">
    <text evidence="2 6">Belongs to the MscS (TC 1.A.23) family.</text>
</comment>
<dbReference type="InterPro" id="IPR016688">
    <property type="entry name" value="MscS-like_plants/fungi"/>
</dbReference>
<evidence type="ECO:0000256" key="4">
    <source>
        <dbReference type="ARBA" id="ARBA00022989"/>
    </source>
</evidence>
<dbReference type="InterPro" id="IPR011992">
    <property type="entry name" value="EF-hand-dom_pair"/>
</dbReference>
<dbReference type="InterPro" id="IPR006685">
    <property type="entry name" value="MscS_channel_2nd"/>
</dbReference>
<dbReference type="EMBL" id="KN880438">
    <property type="protein sequence ID" value="KIY73032.1"/>
    <property type="molecule type" value="Genomic_DNA"/>
</dbReference>
<evidence type="ECO:0000256" key="2">
    <source>
        <dbReference type="ARBA" id="ARBA00008017"/>
    </source>
</evidence>
<comment type="subcellular location">
    <subcellularLocation>
        <location evidence="1">Endomembrane system</location>
        <topology evidence="1">Multi-pass membrane protein</topology>
    </subcellularLocation>
    <subcellularLocation>
        <location evidence="6">Endoplasmic reticulum membrane</location>
    </subcellularLocation>
</comment>
<feature type="transmembrane region" description="Helical" evidence="7">
    <location>
        <begin position="54"/>
        <end position="80"/>
    </location>
</feature>
<protein>
    <recommendedName>
        <fullName evidence="6">Mechanosensitive ion channel protein</fullName>
    </recommendedName>
</protein>
<evidence type="ECO:0000259" key="8">
    <source>
        <dbReference type="PROSITE" id="PS50222"/>
    </source>
</evidence>
<proteinExistence type="inferred from homology"/>
<feature type="transmembrane region" description="Helical" evidence="7">
    <location>
        <begin position="100"/>
        <end position="120"/>
    </location>
</feature>
<dbReference type="GO" id="GO:0005262">
    <property type="term" value="F:calcium channel activity"/>
    <property type="evidence" value="ECO:0007669"/>
    <property type="project" value="TreeGrafter"/>
</dbReference>
<evidence type="ECO:0000256" key="5">
    <source>
        <dbReference type="ARBA" id="ARBA00023136"/>
    </source>
</evidence>
<gene>
    <name evidence="9" type="ORF">CYLTODRAFT_342952</name>
</gene>
<feature type="transmembrane region" description="Helical" evidence="7">
    <location>
        <begin position="408"/>
        <end position="429"/>
    </location>
</feature>
<feature type="domain" description="EF-hand" evidence="8">
    <location>
        <begin position="348"/>
        <end position="383"/>
    </location>
</feature>